<dbReference type="SUPFAM" id="SSF55874">
    <property type="entry name" value="ATPase domain of HSP90 chaperone/DNA topoisomerase II/histidine kinase"/>
    <property type="match status" value="1"/>
</dbReference>
<comment type="catalytic activity">
    <reaction evidence="1">
        <text>ATP + protein L-histidine = ADP + protein N-phospho-L-histidine.</text>
        <dbReference type="EC" id="2.7.13.3"/>
    </reaction>
</comment>
<keyword evidence="6" id="KW-0418">Kinase</keyword>
<dbReference type="PANTHER" id="PTHR43395">
    <property type="entry name" value="SENSOR HISTIDINE KINASE CHEA"/>
    <property type="match status" value="1"/>
</dbReference>
<evidence type="ECO:0000256" key="6">
    <source>
        <dbReference type="ARBA" id="ARBA00022777"/>
    </source>
</evidence>
<dbReference type="Gene3D" id="3.30.565.10">
    <property type="entry name" value="Histidine kinase-like ATPase, C-terminal domain"/>
    <property type="match status" value="1"/>
</dbReference>
<dbReference type="InterPro" id="IPR036641">
    <property type="entry name" value="HPT_dom_sf"/>
</dbReference>
<dbReference type="InterPro" id="IPR008207">
    <property type="entry name" value="Sig_transdc_His_kin_Hpt_dom"/>
</dbReference>
<dbReference type="GO" id="GO:0005524">
    <property type="term" value="F:ATP binding"/>
    <property type="evidence" value="ECO:0007669"/>
    <property type="project" value="UniProtKB-KW"/>
</dbReference>
<dbReference type="Gene3D" id="3.30.450.20">
    <property type="entry name" value="PAS domain"/>
    <property type="match status" value="1"/>
</dbReference>
<keyword evidence="10" id="KW-0472">Membrane</keyword>
<evidence type="ECO:0000256" key="3">
    <source>
        <dbReference type="ARBA" id="ARBA00022553"/>
    </source>
</evidence>
<evidence type="ECO:0000256" key="5">
    <source>
        <dbReference type="ARBA" id="ARBA00022741"/>
    </source>
</evidence>
<evidence type="ECO:0000256" key="7">
    <source>
        <dbReference type="ARBA" id="ARBA00022840"/>
    </source>
</evidence>
<dbReference type="AlphaFoldDB" id="A0A7C3E4G3"/>
<evidence type="ECO:0000256" key="10">
    <source>
        <dbReference type="SAM" id="Phobius"/>
    </source>
</evidence>
<dbReference type="FunFam" id="3.30.565.10:FF:000016">
    <property type="entry name" value="Chemotaxis protein CheA, putative"/>
    <property type="match status" value="1"/>
</dbReference>
<keyword evidence="3 8" id="KW-0597">Phosphoprotein</keyword>
<dbReference type="Pfam" id="PF01627">
    <property type="entry name" value="Hpt"/>
    <property type="match status" value="1"/>
</dbReference>
<gene>
    <name evidence="12" type="ORF">ENS59_05110</name>
</gene>
<keyword evidence="9" id="KW-0175">Coiled coil</keyword>
<evidence type="ECO:0000256" key="4">
    <source>
        <dbReference type="ARBA" id="ARBA00022679"/>
    </source>
</evidence>
<reference evidence="12" key="1">
    <citation type="journal article" date="2020" name="mSystems">
        <title>Genome- and Community-Level Interaction Insights into Carbon Utilization and Element Cycling Functions of Hydrothermarchaeota in Hydrothermal Sediment.</title>
        <authorList>
            <person name="Zhou Z."/>
            <person name="Liu Y."/>
            <person name="Xu W."/>
            <person name="Pan J."/>
            <person name="Luo Z.H."/>
            <person name="Li M."/>
        </authorList>
    </citation>
    <scope>NUCLEOTIDE SEQUENCE [LARGE SCALE GENOMIC DNA]</scope>
    <source>
        <strain evidence="12">SpSt-503</strain>
    </source>
</reference>
<sequence>MGVFTGLFLFLVLLVCGSFYGMLRFKTLKKRLQQECKQQTQVILNHIDAGICTISRNFIIDPFYNNKISELFGQKEYGQTSIFDNIFYILEGNVKKELTEYLETVFDAPQASEEMLNSINPVSIFTYVFNEAGQVIHKRIKTTTVRIFNENKNIEKVMFIFQDISLIDKLEQDQAKRERDLEDQFRKISVLLNNDREIVNQFLKELETKIAELKALLQEAFRAENKEELLGQALRLAHSLKGESFTMGFQNLTDLLKGLEALLKKTKGNAISIETQLEAVMYFEKIDNERKSLLKLIDTIRGFSREIQKPNETNQNSMDRKQLLQKELQKVCERSAAEEGKKISLEFVCQLPELHERLYSPLKEVLLHLIRNSASHGIEDTVSRLKEGKSETGKISCKIETTPSGDLVLVYEDDGRGFDIETIRKKALERGLVSLEKAKDLKDSEILSFIFLQGFSTREGITNVSGVGVGMAVVKEIMVKQLKSKIAVSNRFGKGMTLRFTFPAVHIQTQL</sequence>
<feature type="domain" description="HPt" evidence="11">
    <location>
        <begin position="195"/>
        <end position="300"/>
    </location>
</feature>
<keyword evidence="4" id="KW-0808">Transferase</keyword>
<dbReference type="SMART" id="SM00387">
    <property type="entry name" value="HATPase_c"/>
    <property type="match status" value="1"/>
</dbReference>
<dbReference type="InterPro" id="IPR051315">
    <property type="entry name" value="Bact_Chemotaxis_CheA"/>
</dbReference>
<comment type="caution">
    <text evidence="12">The sequence shown here is derived from an EMBL/GenBank/DDBJ whole genome shotgun (WGS) entry which is preliminary data.</text>
</comment>
<protein>
    <recommendedName>
        <fullName evidence="2">histidine kinase</fullName>
        <ecNumber evidence="2">2.7.13.3</ecNumber>
    </recommendedName>
</protein>
<dbReference type="InterPro" id="IPR036890">
    <property type="entry name" value="HATPase_C_sf"/>
</dbReference>
<keyword evidence="5" id="KW-0547">Nucleotide-binding</keyword>
<evidence type="ECO:0000313" key="12">
    <source>
        <dbReference type="EMBL" id="HFH28877.1"/>
    </source>
</evidence>
<feature type="coiled-coil region" evidence="9">
    <location>
        <begin position="167"/>
        <end position="269"/>
    </location>
</feature>
<evidence type="ECO:0000256" key="2">
    <source>
        <dbReference type="ARBA" id="ARBA00012438"/>
    </source>
</evidence>
<dbReference type="CDD" id="cd00088">
    <property type="entry name" value="HPT"/>
    <property type="match status" value="1"/>
</dbReference>
<dbReference type="SUPFAM" id="SSF47226">
    <property type="entry name" value="Histidine-containing phosphotransfer domain, HPT domain"/>
    <property type="match status" value="1"/>
</dbReference>
<dbReference type="Gene3D" id="1.20.120.160">
    <property type="entry name" value="HPT domain"/>
    <property type="match status" value="1"/>
</dbReference>
<dbReference type="EC" id="2.7.13.3" evidence="2"/>
<dbReference type="PROSITE" id="PS50894">
    <property type="entry name" value="HPT"/>
    <property type="match status" value="1"/>
</dbReference>
<feature type="modified residue" description="Phosphohistidine" evidence="8">
    <location>
        <position position="238"/>
    </location>
</feature>
<name>A0A7C3E4G3_9SPIR</name>
<keyword evidence="10" id="KW-1133">Transmembrane helix</keyword>
<feature type="transmembrane region" description="Helical" evidence="10">
    <location>
        <begin position="6"/>
        <end position="23"/>
    </location>
</feature>
<evidence type="ECO:0000256" key="9">
    <source>
        <dbReference type="SAM" id="Coils"/>
    </source>
</evidence>
<evidence type="ECO:0000259" key="11">
    <source>
        <dbReference type="PROSITE" id="PS50894"/>
    </source>
</evidence>
<dbReference type="InterPro" id="IPR003594">
    <property type="entry name" value="HATPase_dom"/>
</dbReference>
<keyword evidence="10" id="KW-0812">Transmembrane</keyword>
<dbReference type="GO" id="GO:0000160">
    <property type="term" value="P:phosphorelay signal transduction system"/>
    <property type="evidence" value="ECO:0007669"/>
    <property type="project" value="InterPro"/>
</dbReference>
<dbReference type="EMBL" id="DSVL01000155">
    <property type="protein sequence ID" value="HFH28877.1"/>
    <property type="molecule type" value="Genomic_DNA"/>
</dbReference>
<accession>A0A7C3E4G3</accession>
<proteinExistence type="predicted"/>
<dbReference type="Pfam" id="PF02518">
    <property type="entry name" value="HATPase_c"/>
    <property type="match status" value="1"/>
</dbReference>
<evidence type="ECO:0000256" key="8">
    <source>
        <dbReference type="PROSITE-ProRule" id="PRU00110"/>
    </source>
</evidence>
<dbReference type="PANTHER" id="PTHR43395:SF1">
    <property type="entry name" value="CHEMOTAXIS PROTEIN CHEA"/>
    <property type="match status" value="1"/>
</dbReference>
<evidence type="ECO:0000256" key="1">
    <source>
        <dbReference type="ARBA" id="ARBA00000085"/>
    </source>
</evidence>
<organism evidence="12">
    <name type="scientific">Gracilinema caldarium</name>
    <dbReference type="NCBI Taxonomy" id="215591"/>
    <lineage>
        <taxon>Bacteria</taxon>
        <taxon>Pseudomonadati</taxon>
        <taxon>Spirochaetota</taxon>
        <taxon>Spirochaetia</taxon>
        <taxon>Spirochaetales</taxon>
        <taxon>Breznakiellaceae</taxon>
        <taxon>Gracilinema</taxon>
    </lineage>
</organism>
<dbReference type="GO" id="GO:0004673">
    <property type="term" value="F:protein histidine kinase activity"/>
    <property type="evidence" value="ECO:0007669"/>
    <property type="project" value="UniProtKB-EC"/>
</dbReference>
<keyword evidence="7" id="KW-0067">ATP-binding</keyword>